<name>A0A060CP99_9BURK</name>
<reference evidence="1" key="1">
    <citation type="journal article" date="2013" name="Environ. Microbiol.">
        <title>Seasonally variable intestinal metagenomes of the red palm weevil (Rhynchophorus ferrugineus).</title>
        <authorList>
            <person name="Jia S."/>
            <person name="Zhang X."/>
            <person name="Zhang G."/>
            <person name="Yin A."/>
            <person name="Zhang S."/>
            <person name="Li F."/>
            <person name="Wang L."/>
            <person name="Zhao D."/>
            <person name="Yun Q."/>
            <person name="Tala"/>
            <person name="Wang J."/>
            <person name="Sun G."/>
            <person name="Baabdullah M."/>
            <person name="Yu X."/>
            <person name="Hu S."/>
            <person name="Al-Mssallem I.S."/>
            <person name="Yu J."/>
        </authorList>
    </citation>
    <scope>NUCLEOTIDE SEQUENCE</scope>
</reference>
<dbReference type="EMBL" id="KF127376">
    <property type="protein sequence ID" value="AIA94731.1"/>
    <property type="molecule type" value="Genomic_DNA"/>
</dbReference>
<accession>A0A060CP99</accession>
<organism evidence="1">
    <name type="scientific">uncultured Burkholderia sp</name>
    <dbReference type="NCBI Taxonomy" id="188058"/>
    <lineage>
        <taxon>Bacteria</taxon>
        <taxon>Pseudomonadati</taxon>
        <taxon>Pseudomonadota</taxon>
        <taxon>Betaproteobacteria</taxon>
        <taxon>Burkholderiales</taxon>
        <taxon>Burkholderiaceae</taxon>
        <taxon>Burkholderia</taxon>
        <taxon>environmental samples</taxon>
    </lineage>
</organism>
<protein>
    <submittedName>
        <fullName evidence="1">CAZy families GT4 protein</fullName>
    </submittedName>
</protein>
<sequence length="92" mass="10768">MEKDSTNSCERYRKYASYKTTSEKIHLPNFRKHIAYVTPLPPQRSGIASYSAELLPTLHAYFDIDIFTDCKECSNVELKSQFNIYSYRDFPS</sequence>
<proteinExistence type="predicted"/>
<dbReference type="AlphaFoldDB" id="A0A060CP99"/>
<evidence type="ECO:0000313" key="1">
    <source>
        <dbReference type="EMBL" id="AIA94731.1"/>
    </source>
</evidence>
<feature type="non-terminal residue" evidence="1">
    <location>
        <position position="92"/>
    </location>
</feature>